<protein>
    <submittedName>
        <fullName evidence="1">Uncharacterized protein</fullName>
    </submittedName>
</protein>
<accession>A0AAN6EZU0</accession>
<dbReference type="AlphaFoldDB" id="A0AAN6EZU0"/>
<evidence type="ECO:0000313" key="1">
    <source>
        <dbReference type="EMBL" id="KAJ8993889.1"/>
    </source>
</evidence>
<evidence type="ECO:0000313" key="2">
    <source>
        <dbReference type="Proteomes" id="UP001161757"/>
    </source>
</evidence>
<gene>
    <name evidence="1" type="ORF">HRR80_002392</name>
</gene>
<name>A0AAN6EZU0_EXODE</name>
<comment type="caution">
    <text evidence="1">The sequence shown here is derived from an EMBL/GenBank/DDBJ whole genome shotgun (WGS) entry which is preliminary data.</text>
</comment>
<dbReference type="EMBL" id="JAJGCB010000003">
    <property type="protein sequence ID" value="KAJ8993889.1"/>
    <property type="molecule type" value="Genomic_DNA"/>
</dbReference>
<organism evidence="1 2">
    <name type="scientific">Exophiala dermatitidis</name>
    <name type="common">Black yeast-like fungus</name>
    <name type="synonym">Wangiella dermatitidis</name>
    <dbReference type="NCBI Taxonomy" id="5970"/>
    <lineage>
        <taxon>Eukaryota</taxon>
        <taxon>Fungi</taxon>
        <taxon>Dikarya</taxon>
        <taxon>Ascomycota</taxon>
        <taxon>Pezizomycotina</taxon>
        <taxon>Eurotiomycetes</taxon>
        <taxon>Chaetothyriomycetidae</taxon>
        <taxon>Chaetothyriales</taxon>
        <taxon>Herpotrichiellaceae</taxon>
        <taxon>Exophiala</taxon>
    </lineage>
</organism>
<proteinExistence type="predicted"/>
<sequence>MVGCRAAQEAVPLTVSCVPFLRASRYHTFPAQLPLCRRAMADIHVSLSQMPLSLSRPQMSHLYNAIKSTHQGQLAEEQRLRRRMDVSRKGELPHLMRPTTNRAAVTIASRSELVIIIAAEISQNGNKQQ</sequence>
<reference evidence="1" key="1">
    <citation type="submission" date="2023-01" db="EMBL/GenBank/DDBJ databases">
        <title>Exophiala dermititidis isolated from Cystic Fibrosis Patient.</title>
        <authorList>
            <person name="Kurbessoian T."/>
            <person name="Crocker A."/>
            <person name="Murante D."/>
            <person name="Hogan D.A."/>
            <person name="Stajich J.E."/>
        </authorList>
    </citation>
    <scope>NUCLEOTIDE SEQUENCE</scope>
    <source>
        <strain evidence="1">Ex8</strain>
    </source>
</reference>
<dbReference type="Proteomes" id="UP001161757">
    <property type="component" value="Unassembled WGS sequence"/>
</dbReference>